<accession>A0ACA9M4V3</accession>
<organism evidence="1 2">
    <name type="scientific">Scutellospora calospora</name>
    <dbReference type="NCBI Taxonomy" id="85575"/>
    <lineage>
        <taxon>Eukaryota</taxon>
        <taxon>Fungi</taxon>
        <taxon>Fungi incertae sedis</taxon>
        <taxon>Mucoromycota</taxon>
        <taxon>Glomeromycotina</taxon>
        <taxon>Glomeromycetes</taxon>
        <taxon>Diversisporales</taxon>
        <taxon>Gigasporaceae</taxon>
        <taxon>Scutellospora</taxon>
    </lineage>
</organism>
<comment type="caution">
    <text evidence="1">The sequence shown here is derived from an EMBL/GenBank/DDBJ whole genome shotgun (WGS) entry which is preliminary data.</text>
</comment>
<dbReference type="EMBL" id="CAJVPM010009673">
    <property type="protein sequence ID" value="CAG8566185.1"/>
    <property type="molecule type" value="Genomic_DNA"/>
</dbReference>
<evidence type="ECO:0000313" key="1">
    <source>
        <dbReference type="EMBL" id="CAG8566185.1"/>
    </source>
</evidence>
<evidence type="ECO:0000313" key="2">
    <source>
        <dbReference type="Proteomes" id="UP000789860"/>
    </source>
</evidence>
<reference evidence="1" key="1">
    <citation type="submission" date="2021-06" db="EMBL/GenBank/DDBJ databases">
        <authorList>
            <person name="Kallberg Y."/>
            <person name="Tangrot J."/>
            <person name="Rosling A."/>
        </authorList>
    </citation>
    <scope>NUCLEOTIDE SEQUENCE</scope>
    <source>
        <strain evidence="1">AU212A</strain>
    </source>
</reference>
<feature type="non-terminal residue" evidence="1">
    <location>
        <position position="408"/>
    </location>
</feature>
<keyword evidence="2" id="KW-1185">Reference proteome</keyword>
<dbReference type="Proteomes" id="UP000789860">
    <property type="component" value="Unassembled WGS sequence"/>
</dbReference>
<protein>
    <submittedName>
        <fullName evidence="1">5468_t:CDS:1</fullName>
    </submittedName>
</protein>
<gene>
    <name evidence="1" type="ORF">SCALOS_LOCUS5682</name>
</gene>
<name>A0ACA9M4V3_9GLOM</name>
<proteinExistence type="predicted"/>
<sequence length="408" mass="48352">MLRFIRYASIFILVISLTFYFVGHKPLPRLNKFDNNITNHEEKYLTYLPHDGFNNQRIELENAIFLAWFLNRTLIIPPLIFFKGVAPIISQPYDELYTLLSQFIHPNDNFEKNKFNFCFSEDKTNCNFVLCYREDQNNCKTISYTLYNWEELMDFTFLKQHIKYVHRQDFNLKYLLESLHIYNNIEVYNVTKDQTQYQQRYYDNPRSKTKLGKFKERVNLIDLSKRTEKLLHFGSVFSSVRIVKQLPESIEFSKKLINEMLPNNPTIINIVNMIINKIGGKGTFIGVHARLGDGVFITNQNKTIQKFIERIQIDFKDIEVKSDKICLPTIIFLATDVKRNHPSLQPFFQTFPCVYTLDDFDDLLEPLKILRNPRDGMIMYEFLLPLVDLLIVSRGNKFYETHRSTFSG</sequence>